<dbReference type="Proteomes" id="UP000050833">
    <property type="component" value="Unassembled WGS sequence"/>
</dbReference>
<reference evidence="1 2" key="1">
    <citation type="submission" date="2015-10" db="EMBL/GenBank/DDBJ databases">
        <title>Butyribacter intestini gen. nov., sp. nov., a butyric acid-producing bacterium of the family Lachnospiraceae isolated from the human faeces.</title>
        <authorList>
            <person name="Zou Y."/>
            <person name="Xue W."/>
            <person name="Luo G."/>
            <person name="Lv M."/>
        </authorList>
    </citation>
    <scope>NUCLEOTIDE SEQUENCE [LARGE SCALE GENOMIC DNA]</scope>
    <source>
        <strain evidence="1 2">TF01-11</strain>
    </source>
</reference>
<keyword evidence="2" id="KW-1185">Reference proteome</keyword>
<name>A0AAW3JR74_9FIRM</name>
<comment type="caution">
    <text evidence="1">The sequence shown here is derived from an EMBL/GenBank/DDBJ whole genome shotgun (WGS) entry which is preliminary data.</text>
</comment>
<gene>
    <name evidence="1" type="ORF">APZ18_08965</name>
</gene>
<evidence type="ECO:0008006" key="3">
    <source>
        <dbReference type="Google" id="ProtNLM"/>
    </source>
</evidence>
<evidence type="ECO:0000313" key="2">
    <source>
        <dbReference type="Proteomes" id="UP000050833"/>
    </source>
</evidence>
<dbReference type="RefSeq" id="WP_022014719.1">
    <property type="nucleotide sequence ID" value="NZ_DBGBRS010000133.1"/>
</dbReference>
<organism evidence="1 2">
    <name type="scientific">Butyribacter intestini</name>
    <dbReference type="NCBI Taxonomy" id="1703332"/>
    <lineage>
        <taxon>Bacteria</taxon>
        <taxon>Bacillati</taxon>
        <taxon>Bacillota</taxon>
        <taxon>Clostridia</taxon>
        <taxon>Lachnospirales</taxon>
        <taxon>Lachnospiraceae</taxon>
        <taxon>Butyribacter</taxon>
    </lineage>
</organism>
<dbReference type="EMBL" id="LLKB01000005">
    <property type="protein sequence ID" value="KQC84845.1"/>
    <property type="molecule type" value="Genomic_DNA"/>
</dbReference>
<proteinExistence type="predicted"/>
<evidence type="ECO:0000313" key="1">
    <source>
        <dbReference type="EMBL" id="KQC84845.1"/>
    </source>
</evidence>
<sequence>MSNTQNSSFSLLNQKEIDSLIGFLSEQKNSLDSDVLSQKSIDKLIKLISSDSDRIITDVFDPFAHVDNSVLATLGFREDVSQLCELKFSVNETTDYIILTAYNTVTNKELVITPNLINANDTTDWGCSISPVFFNRIAKVFSFKYTQQTHDAVCNCFAKHTYGDANHKIPEIYLPVNEKLLECLI</sequence>
<dbReference type="AlphaFoldDB" id="A0AAW3JR74"/>
<protein>
    <recommendedName>
        <fullName evidence="3">Alkylmercury lyase</fullName>
    </recommendedName>
</protein>
<accession>A0AAW3JR74</accession>